<name>A0A516SCS7_9NEIS</name>
<dbReference type="OrthoDB" id="6938654at2"/>
<sequence>MKFQIDTVGPTGSQCGVEGIIKGGRAELEGMDKEKCTVDFSNENGDVLVSSDASQACSYYCGAGAYYNLKYLRAATGCSGAEIEAELNKFKKLYDKKSYATAYYVLQPLLLRCGKTLDRRQYLNDLAITQYHMEDYSGCLKTLKPLEADARRTDEQMKEYYPTSVEDYWPEVAIATRTNLKLCTDKLNGRRK</sequence>
<gene>
    <name evidence="1" type="ORF">FNU76_06020</name>
</gene>
<reference evidence="2" key="1">
    <citation type="submission" date="2019-07" db="EMBL/GenBank/DDBJ databases">
        <title>Chitinimonas sp. nov., isolated from Ny-Alesund, arctica soil.</title>
        <authorList>
            <person name="Xu Q."/>
            <person name="Peng F."/>
        </authorList>
    </citation>
    <scope>NUCLEOTIDE SEQUENCE [LARGE SCALE GENOMIC DNA]</scope>
    <source>
        <strain evidence="2">R3-44</strain>
    </source>
</reference>
<proteinExistence type="predicted"/>
<dbReference type="AlphaFoldDB" id="A0A516SCS7"/>
<evidence type="ECO:0000313" key="1">
    <source>
        <dbReference type="EMBL" id="QDQ25944.1"/>
    </source>
</evidence>
<dbReference type="EMBL" id="CP041730">
    <property type="protein sequence ID" value="QDQ25944.1"/>
    <property type="molecule type" value="Genomic_DNA"/>
</dbReference>
<protein>
    <submittedName>
        <fullName evidence="1">Uncharacterized protein</fullName>
    </submittedName>
</protein>
<organism evidence="1 2">
    <name type="scientific">Chitinimonas arctica</name>
    <dbReference type="NCBI Taxonomy" id="2594795"/>
    <lineage>
        <taxon>Bacteria</taxon>
        <taxon>Pseudomonadati</taxon>
        <taxon>Pseudomonadota</taxon>
        <taxon>Betaproteobacteria</taxon>
        <taxon>Neisseriales</taxon>
        <taxon>Chitinibacteraceae</taxon>
        <taxon>Chitinimonas</taxon>
    </lineage>
</organism>
<evidence type="ECO:0000313" key="2">
    <source>
        <dbReference type="Proteomes" id="UP000317550"/>
    </source>
</evidence>
<dbReference type="Proteomes" id="UP000317550">
    <property type="component" value="Chromosome"/>
</dbReference>
<dbReference type="KEGG" id="cari:FNU76_06020"/>
<dbReference type="RefSeq" id="WP_143856867.1">
    <property type="nucleotide sequence ID" value="NZ_CP041730.1"/>
</dbReference>
<accession>A0A516SCS7</accession>
<keyword evidence="2" id="KW-1185">Reference proteome</keyword>